<dbReference type="Proteomes" id="UP001189429">
    <property type="component" value="Unassembled WGS sequence"/>
</dbReference>
<comment type="caution">
    <text evidence="2">The sequence shown here is derived from an EMBL/GenBank/DDBJ whole genome shotgun (WGS) entry which is preliminary data.</text>
</comment>
<protein>
    <submittedName>
        <fullName evidence="2">Uncharacterized protein</fullName>
    </submittedName>
</protein>
<reference evidence="2" key="1">
    <citation type="submission" date="2023-10" db="EMBL/GenBank/DDBJ databases">
        <authorList>
            <person name="Chen Y."/>
            <person name="Shah S."/>
            <person name="Dougan E. K."/>
            <person name="Thang M."/>
            <person name="Chan C."/>
        </authorList>
    </citation>
    <scope>NUCLEOTIDE SEQUENCE [LARGE SCALE GENOMIC DNA]</scope>
</reference>
<accession>A0ABN9QUV1</accession>
<feature type="signal peptide" evidence="1">
    <location>
        <begin position="1"/>
        <end position="27"/>
    </location>
</feature>
<proteinExistence type="predicted"/>
<name>A0ABN9QUV1_9DINO</name>
<organism evidence="2 3">
    <name type="scientific">Prorocentrum cordatum</name>
    <dbReference type="NCBI Taxonomy" id="2364126"/>
    <lineage>
        <taxon>Eukaryota</taxon>
        <taxon>Sar</taxon>
        <taxon>Alveolata</taxon>
        <taxon>Dinophyceae</taxon>
        <taxon>Prorocentrales</taxon>
        <taxon>Prorocentraceae</taxon>
        <taxon>Prorocentrum</taxon>
    </lineage>
</organism>
<feature type="chain" id="PRO_5046968598" evidence="1">
    <location>
        <begin position="28"/>
        <end position="211"/>
    </location>
</feature>
<keyword evidence="1" id="KW-0732">Signal</keyword>
<dbReference type="EMBL" id="CAUYUJ010004302">
    <property type="protein sequence ID" value="CAK0808997.1"/>
    <property type="molecule type" value="Genomic_DNA"/>
</dbReference>
<gene>
    <name evidence="2" type="ORF">PCOR1329_LOCUS14390</name>
</gene>
<keyword evidence="3" id="KW-1185">Reference proteome</keyword>
<sequence length="211" mass="22044">MSLRTAGTRLWWTPKVVLWWISSGCDSDIPEFLEYMTYTCCATCNSNNPTAASTPTLQHRFVFGSSGTQEQVLGAVTETLLTMLSVTSEQLAVTVSSSAGSGNSERRLASTEWQVDYNVTADHNALDSIFLAAADMSADAAALTQTLAQALSSRGLQLEAGSLVLEAPELVGAETTTGAPSPEAEVDGAMGAEARGSLWLLVGAAALSAAF</sequence>
<evidence type="ECO:0000256" key="1">
    <source>
        <dbReference type="SAM" id="SignalP"/>
    </source>
</evidence>
<evidence type="ECO:0000313" key="3">
    <source>
        <dbReference type="Proteomes" id="UP001189429"/>
    </source>
</evidence>
<evidence type="ECO:0000313" key="2">
    <source>
        <dbReference type="EMBL" id="CAK0808997.1"/>
    </source>
</evidence>